<dbReference type="Proteomes" id="UP000317593">
    <property type="component" value="Unassembled WGS sequence"/>
</dbReference>
<dbReference type="EMBL" id="FXTH01000007">
    <property type="protein sequence ID" value="SMO61823.1"/>
    <property type="molecule type" value="Genomic_DNA"/>
</dbReference>
<organism evidence="1 2">
    <name type="scientific">Fodinibius sediminis</name>
    <dbReference type="NCBI Taxonomy" id="1214077"/>
    <lineage>
        <taxon>Bacteria</taxon>
        <taxon>Pseudomonadati</taxon>
        <taxon>Balneolota</taxon>
        <taxon>Balneolia</taxon>
        <taxon>Balneolales</taxon>
        <taxon>Balneolaceae</taxon>
        <taxon>Fodinibius</taxon>
    </lineage>
</organism>
<dbReference type="AlphaFoldDB" id="A0A521CQW3"/>
<sequence>MNIGTHNLNTVGLLCFFICVFWGPVTVQGQAPAAADSVAERPSSEPARYQKMVHPLQHRNEVSLWAGFAFDSFRLWGKTQDARIRSLGLRYKRKLLNYRNMIVEYGLSTNLYSSYSYQGFEPYRYRSTLSGFGISPLGFQANFITDRKVQPFINTSAGLMFMEAPFPDDRGKKLNFTFYAGGGLEIMLSRSVSLSLGIKYHHLSNGDRGQINPGVDSNFYYTSITIF</sequence>
<evidence type="ECO:0000313" key="1">
    <source>
        <dbReference type="EMBL" id="SMO61823.1"/>
    </source>
</evidence>
<evidence type="ECO:0000313" key="2">
    <source>
        <dbReference type="Proteomes" id="UP000317593"/>
    </source>
</evidence>
<dbReference type="Gene3D" id="2.40.160.20">
    <property type="match status" value="1"/>
</dbReference>
<proteinExistence type="predicted"/>
<dbReference type="SUPFAM" id="SSF56925">
    <property type="entry name" value="OMPA-like"/>
    <property type="match status" value="1"/>
</dbReference>
<accession>A0A521CQW3</accession>
<gene>
    <name evidence="1" type="ORF">SAMN06265218_1078</name>
</gene>
<dbReference type="InterPro" id="IPR011250">
    <property type="entry name" value="OMP/PagP_B-barrel"/>
</dbReference>
<dbReference type="OrthoDB" id="1524617at2"/>
<dbReference type="RefSeq" id="WP_142714268.1">
    <property type="nucleotide sequence ID" value="NZ_FXTH01000007.1"/>
</dbReference>
<reference evidence="1 2" key="1">
    <citation type="submission" date="2017-05" db="EMBL/GenBank/DDBJ databases">
        <authorList>
            <person name="Varghese N."/>
            <person name="Submissions S."/>
        </authorList>
    </citation>
    <scope>NUCLEOTIDE SEQUENCE [LARGE SCALE GENOMIC DNA]</scope>
    <source>
        <strain evidence="1 2">DSM 21194</strain>
    </source>
</reference>
<dbReference type="Pfam" id="PF09411">
    <property type="entry name" value="PagL"/>
    <property type="match status" value="1"/>
</dbReference>
<name>A0A521CQW3_9BACT</name>
<dbReference type="InterPro" id="IPR018550">
    <property type="entry name" value="Lipid-A_deacylase-rel"/>
</dbReference>
<keyword evidence="2" id="KW-1185">Reference proteome</keyword>
<protein>
    <submittedName>
        <fullName evidence="1">Lipid A 3-O-deacylase (PagL)</fullName>
    </submittedName>
</protein>